<dbReference type="GO" id="GO:0016787">
    <property type="term" value="F:hydrolase activity"/>
    <property type="evidence" value="ECO:0007669"/>
    <property type="project" value="UniProtKB-KW"/>
</dbReference>
<dbReference type="Pfam" id="PF00144">
    <property type="entry name" value="Beta-lactamase"/>
    <property type="match status" value="1"/>
</dbReference>
<name>A0A2D2B1Y6_9CAUL</name>
<accession>A0A2D2B1Y6</accession>
<dbReference type="RefSeq" id="WP_099623518.1">
    <property type="nucleotide sequence ID" value="NZ_CP024201.1"/>
</dbReference>
<evidence type="ECO:0000313" key="3">
    <source>
        <dbReference type="Proteomes" id="UP000228945"/>
    </source>
</evidence>
<dbReference type="PANTHER" id="PTHR43283">
    <property type="entry name" value="BETA-LACTAMASE-RELATED"/>
    <property type="match status" value="1"/>
</dbReference>
<gene>
    <name evidence="2" type="ORF">CSW64_18690</name>
</gene>
<sequence>MTSTPPETFPDAAASDPRALGWMQGAPPAPDRVIAMTDRDLFRFPKSRWAFSHMRQLAPTAGVSRGLGAPSTLGRRIDDAIDGLTFTPIGGATPVTWAESLAANYTDGLVVLHDGDIVYETYAGALTETGQHCAFSVTKSMMGLLAESLIVEGALDPDAPVADLIAELAGSAFGDATVRQVLDMTTGLRYSETYADPKADVWVYSAATSPLPKPEGFTGPRTFFDYLRTVAKDGEHGEAFAYKTINTDALGWILARTTGRSTAELLSERIWSRIGAEQDGYMTIDSIGVPFAGGGLSAGLRDLARVGQMVLDGGVAQGRQIVPSAAIDSLFGGGDPARFAKAGYGLLPGWSYRGMWWITHNAHRAIMARGVYGQSLYVDPTARMVIARFSSHPIAANAGNDPVTLPAFQAVGEHLARR</sequence>
<feature type="domain" description="Beta-lactamase-related" evidence="1">
    <location>
        <begin position="109"/>
        <end position="392"/>
    </location>
</feature>
<keyword evidence="2" id="KW-0378">Hydrolase</keyword>
<proteinExistence type="predicted"/>
<dbReference type="PANTHER" id="PTHR43283:SF7">
    <property type="entry name" value="BETA-LACTAMASE-RELATED DOMAIN-CONTAINING PROTEIN"/>
    <property type="match status" value="1"/>
</dbReference>
<dbReference type="EMBL" id="CP024201">
    <property type="protein sequence ID" value="ATQ44270.1"/>
    <property type="molecule type" value="Genomic_DNA"/>
</dbReference>
<evidence type="ECO:0000259" key="1">
    <source>
        <dbReference type="Pfam" id="PF00144"/>
    </source>
</evidence>
<evidence type="ECO:0000313" key="2">
    <source>
        <dbReference type="EMBL" id="ATQ44270.1"/>
    </source>
</evidence>
<organism evidence="2 3">
    <name type="scientific">Caulobacter mirabilis</name>
    <dbReference type="NCBI Taxonomy" id="69666"/>
    <lineage>
        <taxon>Bacteria</taxon>
        <taxon>Pseudomonadati</taxon>
        <taxon>Pseudomonadota</taxon>
        <taxon>Alphaproteobacteria</taxon>
        <taxon>Caulobacterales</taxon>
        <taxon>Caulobacteraceae</taxon>
        <taxon>Caulobacter</taxon>
    </lineage>
</organism>
<protein>
    <submittedName>
        <fullName evidence="2">6-aminohexanoate hydrolase</fullName>
    </submittedName>
</protein>
<keyword evidence="3" id="KW-1185">Reference proteome</keyword>
<dbReference type="AlphaFoldDB" id="A0A2D2B1Y6"/>
<dbReference type="InterPro" id="IPR012338">
    <property type="entry name" value="Beta-lactam/transpept-like"/>
</dbReference>
<reference evidence="2 3" key="1">
    <citation type="submission" date="2017-10" db="EMBL/GenBank/DDBJ databases">
        <title>Genome sequence of Caulobacter mirabilis FWC38.</title>
        <authorList>
            <person name="Fiebig A."/>
            <person name="Crosson S."/>
        </authorList>
    </citation>
    <scope>NUCLEOTIDE SEQUENCE [LARGE SCALE GENOMIC DNA]</scope>
    <source>
        <strain evidence="2 3">FWC 38</strain>
    </source>
</reference>
<dbReference type="SUPFAM" id="SSF56601">
    <property type="entry name" value="beta-lactamase/transpeptidase-like"/>
    <property type="match status" value="1"/>
</dbReference>
<dbReference type="Gene3D" id="3.40.710.10">
    <property type="entry name" value="DD-peptidase/beta-lactamase superfamily"/>
    <property type="match status" value="1"/>
</dbReference>
<dbReference type="InterPro" id="IPR001466">
    <property type="entry name" value="Beta-lactam-related"/>
</dbReference>
<dbReference type="OrthoDB" id="9814204at2"/>
<dbReference type="Proteomes" id="UP000228945">
    <property type="component" value="Chromosome"/>
</dbReference>
<dbReference type="InterPro" id="IPR050789">
    <property type="entry name" value="Diverse_Enzym_Activities"/>
</dbReference>
<dbReference type="KEGG" id="cmb:CSW64_18690"/>